<dbReference type="EMBL" id="CP147404">
    <property type="protein sequence ID" value="WXB92782.1"/>
    <property type="molecule type" value="Genomic_DNA"/>
</dbReference>
<evidence type="ECO:0000313" key="2">
    <source>
        <dbReference type="Proteomes" id="UP001387364"/>
    </source>
</evidence>
<proteinExistence type="predicted"/>
<organism evidence="1 2">
    <name type="scientific">Bacillus kandeliae</name>
    <dbReference type="NCBI Taxonomy" id="3129297"/>
    <lineage>
        <taxon>Bacteria</taxon>
        <taxon>Bacillati</taxon>
        <taxon>Bacillota</taxon>
        <taxon>Bacilli</taxon>
        <taxon>Bacillales</taxon>
        <taxon>Bacillaceae</taxon>
        <taxon>Bacillus</taxon>
    </lineage>
</organism>
<dbReference type="Proteomes" id="UP001387364">
    <property type="component" value="Chromosome"/>
</dbReference>
<gene>
    <name evidence="1" type="ORF">WDJ61_16385</name>
</gene>
<evidence type="ECO:0000313" key="1">
    <source>
        <dbReference type="EMBL" id="WXB92782.1"/>
    </source>
</evidence>
<accession>A0ABZ2N655</accession>
<sequence length="196" mass="22726">MKLPQIRMNSQFAQIELTIQKPVQSIEQPQAQLDIEQPKAEMTIETTPAQLSIDQTAAWEAMDLKHIFRRIEEYAQNGYQDFLAGIARRAQDGDQLMKIEHGGKALEDIAKRNSEKEPKQLHLGWVPPHFSVKNNHKPKTLEIHWEPKKVINNTKAQKPIIDYQPGEVTTDMNQRESLDIDFVNLKFKNMNFEIEI</sequence>
<reference evidence="1 2" key="1">
    <citation type="submission" date="2024-02" db="EMBL/GenBank/DDBJ databases">
        <title>Seven novel Bacillus-like species.</title>
        <authorList>
            <person name="Liu G."/>
        </authorList>
    </citation>
    <scope>NUCLEOTIDE SEQUENCE [LARGE SCALE GENOMIC DNA]</scope>
    <source>
        <strain evidence="1 2">FJAT-52991</strain>
    </source>
</reference>
<name>A0ABZ2N655_9BACI</name>
<dbReference type="InterPro" id="IPR045527">
    <property type="entry name" value="DUF6470"/>
</dbReference>
<dbReference type="RefSeq" id="WP_338751631.1">
    <property type="nucleotide sequence ID" value="NZ_CP147404.1"/>
</dbReference>
<protein>
    <submittedName>
        <fullName evidence="1">DUF6470 family protein</fullName>
    </submittedName>
</protein>
<dbReference type="Pfam" id="PF20074">
    <property type="entry name" value="DUF6470"/>
    <property type="match status" value="1"/>
</dbReference>
<keyword evidence="2" id="KW-1185">Reference proteome</keyword>